<dbReference type="Proteomes" id="UP000093080">
    <property type="component" value="Unassembled WGS sequence"/>
</dbReference>
<feature type="transmembrane region" description="Helical" evidence="6">
    <location>
        <begin position="214"/>
        <end position="233"/>
    </location>
</feature>
<feature type="transmembrane region" description="Helical" evidence="6">
    <location>
        <begin position="138"/>
        <end position="160"/>
    </location>
</feature>
<dbReference type="AlphaFoldDB" id="A0A1B9F490"/>
<feature type="transmembrane region" description="Helical" evidence="6">
    <location>
        <begin position="172"/>
        <end position="194"/>
    </location>
</feature>
<evidence type="ECO:0000256" key="5">
    <source>
        <dbReference type="ARBA" id="ARBA00023136"/>
    </source>
</evidence>
<feature type="transmembrane region" description="Helical" evidence="6">
    <location>
        <begin position="419"/>
        <end position="437"/>
    </location>
</feature>
<feature type="transmembrane region" description="Helical" evidence="6">
    <location>
        <begin position="295"/>
        <end position="314"/>
    </location>
</feature>
<dbReference type="PANTHER" id="PTHR30250">
    <property type="entry name" value="PST FAMILY PREDICTED COLANIC ACID TRANSPORTER"/>
    <property type="match status" value="1"/>
</dbReference>
<accession>A0A1B9F490</accession>
<feature type="transmembrane region" description="Helical" evidence="6">
    <location>
        <begin position="385"/>
        <end position="407"/>
    </location>
</feature>
<keyword evidence="4 6" id="KW-1133">Transmembrane helix</keyword>
<sequence>MLCQVMGKGVAFATNFIFARMLGPSLLGNYYLGITLLTITSSVAAMGLPKGALRYVVEFRARKEKENIRSIIYISILLGLSSSIIFMLIIFFFRESIAVLFPNANVALILRYLFWLLPFSILLPILTEILRGCRQFTVIIFGQSFLWAVLILCSFLVIAFFSSDKMNTGHAFLAYIIGTVSIFLIYVVTLRKWLLNNTKSRAYKYNEVHITKNLVKTSLPLLIVSASSMLLTWTDTIMLGSLLDSKDVGIYGAALRIAILISFILGAINSVIPTLIGENYHSSNRGDLQCMLRTICTWLVYLVIPLLIIFINFPKEIMTLFGTEFGAGYMVLVVLSLSQFINVFFGPVGYLLMMSGYERALSGITVACGLLNVLGNWILIPKIGILGAAISTGGTLVLQNLFMASVALKQMKIKATPKAPWFIAGIVLIMALISFVLKDYKVTLRIISAGVELLIGGVLILKCVIDDSDKRLVANVLKQVGIN</sequence>
<comment type="caution">
    <text evidence="7">The sequence shown here is derived from an EMBL/GenBank/DDBJ whole genome shotgun (WGS) entry which is preliminary data.</text>
</comment>
<keyword evidence="5 6" id="KW-0472">Membrane</keyword>
<feature type="transmembrane region" description="Helical" evidence="6">
    <location>
        <begin position="360"/>
        <end position="379"/>
    </location>
</feature>
<feature type="transmembrane region" description="Helical" evidence="6">
    <location>
        <begin position="443"/>
        <end position="461"/>
    </location>
</feature>
<feature type="transmembrane region" description="Helical" evidence="6">
    <location>
        <begin position="326"/>
        <end position="353"/>
    </location>
</feature>
<evidence type="ECO:0000256" key="6">
    <source>
        <dbReference type="SAM" id="Phobius"/>
    </source>
</evidence>
<evidence type="ECO:0000256" key="3">
    <source>
        <dbReference type="ARBA" id="ARBA00022692"/>
    </source>
</evidence>
<feature type="transmembrane region" description="Helical" evidence="6">
    <location>
        <begin position="30"/>
        <end position="49"/>
    </location>
</feature>
<dbReference type="InterPro" id="IPR002797">
    <property type="entry name" value="Polysacc_synth"/>
</dbReference>
<keyword evidence="8" id="KW-1185">Reference proteome</keyword>
<dbReference type="EMBL" id="MAGO01000010">
    <property type="protein sequence ID" value="OCC14673.1"/>
    <property type="molecule type" value="Genomic_DNA"/>
</dbReference>
<protein>
    <submittedName>
        <fullName evidence="7">Polysaccharide biosynthesis protein</fullName>
    </submittedName>
</protein>
<feature type="transmembrane region" description="Helical" evidence="6">
    <location>
        <begin position="253"/>
        <end position="275"/>
    </location>
</feature>
<name>A0A1B9F490_9BACT</name>
<feature type="transmembrane region" description="Helical" evidence="6">
    <location>
        <begin position="105"/>
        <end position="126"/>
    </location>
</feature>
<evidence type="ECO:0000256" key="4">
    <source>
        <dbReference type="ARBA" id="ARBA00022989"/>
    </source>
</evidence>
<keyword evidence="2" id="KW-1003">Cell membrane</keyword>
<gene>
    <name evidence="7" type="ORF">DBT_1988</name>
</gene>
<dbReference type="PANTHER" id="PTHR30250:SF27">
    <property type="entry name" value="POLYSACCHARIDE BIOSYNTHESIS PROTEIN"/>
    <property type="match status" value="1"/>
</dbReference>
<dbReference type="Pfam" id="PF01943">
    <property type="entry name" value="Polysacc_synt"/>
    <property type="match status" value="1"/>
</dbReference>
<proteinExistence type="predicted"/>
<organism evidence="7 8">
    <name type="scientific">Dissulfuribacter thermophilus</name>
    <dbReference type="NCBI Taxonomy" id="1156395"/>
    <lineage>
        <taxon>Bacteria</taxon>
        <taxon>Pseudomonadati</taxon>
        <taxon>Thermodesulfobacteriota</taxon>
        <taxon>Dissulfuribacteria</taxon>
        <taxon>Dissulfuribacterales</taxon>
        <taxon>Dissulfuribacteraceae</taxon>
        <taxon>Dissulfuribacter</taxon>
    </lineage>
</organism>
<evidence type="ECO:0000313" key="7">
    <source>
        <dbReference type="EMBL" id="OCC14673.1"/>
    </source>
</evidence>
<evidence type="ECO:0000256" key="1">
    <source>
        <dbReference type="ARBA" id="ARBA00004651"/>
    </source>
</evidence>
<evidence type="ECO:0000313" key="8">
    <source>
        <dbReference type="Proteomes" id="UP000093080"/>
    </source>
</evidence>
<keyword evidence="3 6" id="KW-0812">Transmembrane</keyword>
<dbReference type="GO" id="GO:0005886">
    <property type="term" value="C:plasma membrane"/>
    <property type="evidence" value="ECO:0007669"/>
    <property type="project" value="UniProtKB-SubCell"/>
</dbReference>
<reference evidence="7 8" key="1">
    <citation type="submission" date="2016-06" db="EMBL/GenBank/DDBJ databases">
        <title>Respiratory ammonification of nitrate coupled to the oxidation of elemental sulfur in deep-sea autotrophic thermophilic bacteria.</title>
        <authorList>
            <person name="Slobodkina G.B."/>
            <person name="Mardanov A.V."/>
            <person name="Ravin N.V."/>
            <person name="Frolova A.A."/>
            <person name="Viryasiv M.B."/>
            <person name="Chernyh N.A."/>
            <person name="Bonch-Osmolovskaya E.A."/>
            <person name="Slobodkin A.I."/>
        </authorList>
    </citation>
    <scope>NUCLEOTIDE SEQUENCE [LARGE SCALE GENOMIC DNA]</scope>
    <source>
        <strain evidence="7 8">S69</strain>
    </source>
</reference>
<evidence type="ECO:0000256" key="2">
    <source>
        <dbReference type="ARBA" id="ARBA00022475"/>
    </source>
</evidence>
<comment type="subcellular location">
    <subcellularLocation>
        <location evidence="1">Cell membrane</location>
        <topology evidence="1">Multi-pass membrane protein</topology>
    </subcellularLocation>
</comment>
<dbReference type="STRING" id="1156395.DBT_1988"/>
<feature type="transmembrane region" description="Helical" evidence="6">
    <location>
        <begin position="70"/>
        <end position="93"/>
    </location>
</feature>
<dbReference type="InterPro" id="IPR050833">
    <property type="entry name" value="Poly_Biosynth_Transport"/>
</dbReference>
<dbReference type="CDD" id="cd13128">
    <property type="entry name" value="MATE_Wzx_like"/>
    <property type="match status" value="1"/>
</dbReference>